<dbReference type="Proteomes" id="UP001055072">
    <property type="component" value="Unassembled WGS sequence"/>
</dbReference>
<sequence length="127" mass="14248">MLDLLLCIPISFGCPTKIKPDTDADLTPRICPVCHNAAVQPAKARTWFELCFVPLVPMKSRRVWVCPICQWSMNIQPGWQPQVVGNYQPGPQDWLGMAPSGSYPQQYQPGYQPGYPPSPVNQHQKAQ</sequence>
<gene>
    <name evidence="1" type="ORF">BDY19DRAFT_920276</name>
</gene>
<organism evidence="1 2">
    <name type="scientific">Irpex rosettiformis</name>
    <dbReference type="NCBI Taxonomy" id="378272"/>
    <lineage>
        <taxon>Eukaryota</taxon>
        <taxon>Fungi</taxon>
        <taxon>Dikarya</taxon>
        <taxon>Basidiomycota</taxon>
        <taxon>Agaricomycotina</taxon>
        <taxon>Agaricomycetes</taxon>
        <taxon>Polyporales</taxon>
        <taxon>Irpicaceae</taxon>
        <taxon>Irpex</taxon>
    </lineage>
</organism>
<comment type="caution">
    <text evidence="1">The sequence shown here is derived from an EMBL/GenBank/DDBJ whole genome shotgun (WGS) entry which is preliminary data.</text>
</comment>
<accession>A0ACB8UIA2</accession>
<keyword evidence="2" id="KW-1185">Reference proteome</keyword>
<reference evidence="1" key="1">
    <citation type="journal article" date="2021" name="Environ. Microbiol.">
        <title>Gene family expansions and transcriptome signatures uncover fungal adaptations to wood decay.</title>
        <authorList>
            <person name="Hage H."/>
            <person name="Miyauchi S."/>
            <person name="Viragh M."/>
            <person name="Drula E."/>
            <person name="Min B."/>
            <person name="Chaduli D."/>
            <person name="Navarro D."/>
            <person name="Favel A."/>
            <person name="Norest M."/>
            <person name="Lesage-Meessen L."/>
            <person name="Balint B."/>
            <person name="Merenyi Z."/>
            <person name="de Eugenio L."/>
            <person name="Morin E."/>
            <person name="Martinez A.T."/>
            <person name="Baldrian P."/>
            <person name="Stursova M."/>
            <person name="Martinez M.J."/>
            <person name="Novotny C."/>
            <person name="Magnuson J.K."/>
            <person name="Spatafora J.W."/>
            <person name="Maurice S."/>
            <person name="Pangilinan J."/>
            <person name="Andreopoulos W."/>
            <person name="LaButti K."/>
            <person name="Hundley H."/>
            <person name="Na H."/>
            <person name="Kuo A."/>
            <person name="Barry K."/>
            <person name="Lipzen A."/>
            <person name="Henrissat B."/>
            <person name="Riley R."/>
            <person name="Ahrendt S."/>
            <person name="Nagy L.G."/>
            <person name="Grigoriev I.V."/>
            <person name="Martin F."/>
            <person name="Rosso M.N."/>
        </authorList>
    </citation>
    <scope>NUCLEOTIDE SEQUENCE</scope>
    <source>
        <strain evidence="1">CBS 384.51</strain>
    </source>
</reference>
<dbReference type="EMBL" id="MU274901">
    <property type="protein sequence ID" value="KAI0094025.1"/>
    <property type="molecule type" value="Genomic_DNA"/>
</dbReference>
<evidence type="ECO:0000313" key="2">
    <source>
        <dbReference type="Proteomes" id="UP001055072"/>
    </source>
</evidence>
<name>A0ACB8UIA2_9APHY</name>
<protein>
    <submittedName>
        <fullName evidence="1">Uncharacterized protein</fullName>
    </submittedName>
</protein>
<evidence type="ECO:0000313" key="1">
    <source>
        <dbReference type="EMBL" id="KAI0094025.1"/>
    </source>
</evidence>
<proteinExistence type="predicted"/>